<dbReference type="EMBL" id="BAAANC010000001">
    <property type="protein sequence ID" value="GAA1515671.1"/>
    <property type="molecule type" value="Genomic_DNA"/>
</dbReference>
<keyword evidence="2" id="KW-1185">Reference proteome</keyword>
<comment type="caution">
    <text evidence="1">The sequence shown here is derived from an EMBL/GenBank/DDBJ whole genome shotgun (WGS) entry which is preliminary data.</text>
</comment>
<name>A0ABN2AC26_9ACTN</name>
<evidence type="ECO:0000313" key="2">
    <source>
        <dbReference type="Proteomes" id="UP001500363"/>
    </source>
</evidence>
<reference evidence="1 2" key="1">
    <citation type="journal article" date="2019" name="Int. J. Syst. Evol. Microbiol.">
        <title>The Global Catalogue of Microorganisms (GCM) 10K type strain sequencing project: providing services to taxonomists for standard genome sequencing and annotation.</title>
        <authorList>
            <consortium name="The Broad Institute Genomics Platform"/>
            <consortium name="The Broad Institute Genome Sequencing Center for Infectious Disease"/>
            <person name="Wu L."/>
            <person name="Ma J."/>
        </authorList>
    </citation>
    <scope>NUCLEOTIDE SEQUENCE [LARGE SCALE GENOMIC DNA]</scope>
    <source>
        <strain evidence="1 2">JCM 14303</strain>
    </source>
</reference>
<gene>
    <name evidence="1" type="ORF">GCM10009741_12710</name>
</gene>
<sequence>MLTFGELIASTGAQVQVKSPTGVNGALGELDFEHGSAGFRASRRLAGAQTAVREVSREVAGAEGARMRGTV</sequence>
<accession>A0ABN2AC26</accession>
<organism evidence="1 2">
    <name type="scientific">Kribbella lupini</name>
    <dbReference type="NCBI Taxonomy" id="291602"/>
    <lineage>
        <taxon>Bacteria</taxon>
        <taxon>Bacillati</taxon>
        <taxon>Actinomycetota</taxon>
        <taxon>Actinomycetes</taxon>
        <taxon>Propionibacteriales</taxon>
        <taxon>Kribbellaceae</taxon>
        <taxon>Kribbella</taxon>
    </lineage>
</organism>
<dbReference type="Proteomes" id="UP001500363">
    <property type="component" value="Unassembled WGS sequence"/>
</dbReference>
<evidence type="ECO:0000313" key="1">
    <source>
        <dbReference type="EMBL" id="GAA1515671.1"/>
    </source>
</evidence>
<proteinExistence type="predicted"/>
<protein>
    <submittedName>
        <fullName evidence="1">Uncharacterized protein</fullName>
    </submittedName>
</protein>